<evidence type="ECO:0000313" key="5">
    <source>
        <dbReference type="EMBL" id="CAG9323015.1"/>
    </source>
</evidence>
<dbReference type="GO" id="GO:0003730">
    <property type="term" value="F:mRNA 3'-UTR binding"/>
    <property type="evidence" value="ECO:0007669"/>
    <property type="project" value="TreeGrafter"/>
</dbReference>
<dbReference type="PROSITE" id="PS50082">
    <property type="entry name" value="WD_REPEATS_2"/>
    <property type="match status" value="2"/>
</dbReference>
<dbReference type="GO" id="GO:0000387">
    <property type="term" value="P:spliceosomal snRNP assembly"/>
    <property type="evidence" value="ECO:0007669"/>
    <property type="project" value="TreeGrafter"/>
</dbReference>
<gene>
    <name evidence="5" type="ORF">BSTOLATCC_MIC32920</name>
</gene>
<dbReference type="Pfam" id="PF00400">
    <property type="entry name" value="WD40"/>
    <property type="match status" value="2"/>
</dbReference>
<sequence length="820" mass="93067">MEAEILPDSPIWSFSNSSNISDVNSFFIAYCATSKIVLLDIASGKAYTILTSNTQNGKPRKAQRVSLSSSSCAGGFNDGLIAVWDLGIFQESWKYQGKSEISGLKWWNDFIVCAFSNGNCIQIKDGEAIKEWNSNNIRCMSANSHYLAISAAGKIKIFDFDKEFQIEKDALSIDIKEWDNELHLAAMDDKKITGYKNMQICFEYSLPKAKKKAAQLVLSIIWFSKEKCIYSLMTGEIFILKIIPQVTTQLFINNPHTRAIMAFLPIQEGIVSIGMDRLIINWKIQQFEIEGPSYRVSSAPIGYTEPLWVLATLEGSIHSMSIDPSGQVYICSGKQSIIKWIPLSSTIQSRFIWKSEEEIQQILCNPFNSDIIAILSTNQHASILSIPEEKITNKLELLKIKKIVWQDAISIIVASDDQSLFCWDITNQNLKSIAHVGFDVTAICFSKDMVWIGTQEGNILAYLIDGTRVYADTTHNKAITCISSGSKIAAASEDCRISIHQETCELVIEKHTRPVLHVDWSSHEIEKLVSASMDHTVQIWDSIGNPLINIREHQGAVRFSFFHPTIPNTVISASDDQTVRLWPLNKAYSAQVPPRLPLSKKNETYTKSLFSHLHFYIYQQNREEALSSLLEILNDSGTIHCKLFSTNSQNAYDLIQDAKNYKDQIECLFWQRSAERQEVVDVNEPIKLNREWSDLAPLLGENQWREESRKNGEEMLLRRKIHKSVLYFIAARMIKRAIKIYVSSNLFIEAVILGALHNEDISEIFRMWAKRLADTCKQEQAAKCLLAIKDYQQALILLESLPYTNPQLSNLIEILKSKIN</sequence>
<dbReference type="InterPro" id="IPR015943">
    <property type="entry name" value="WD40/YVTN_repeat-like_dom_sf"/>
</dbReference>
<dbReference type="Pfam" id="PF23774">
    <property type="entry name" value="TPR_GEMI5"/>
    <property type="match status" value="1"/>
</dbReference>
<accession>A0AAU9JHM5</accession>
<dbReference type="AlphaFoldDB" id="A0AAU9JHM5"/>
<evidence type="ECO:0000256" key="2">
    <source>
        <dbReference type="ARBA" id="ARBA00022737"/>
    </source>
</evidence>
<dbReference type="InterPro" id="IPR001680">
    <property type="entry name" value="WD40_rpt"/>
</dbReference>
<reference evidence="5" key="1">
    <citation type="submission" date="2021-09" db="EMBL/GenBank/DDBJ databases">
        <authorList>
            <consortium name="AG Swart"/>
            <person name="Singh M."/>
            <person name="Singh A."/>
            <person name="Seah K."/>
            <person name="Emmerich C."/>
        </authorList>
    </citation>
    <scope>NUCLEOTIDE SEQUENCE</scope>
    <source>
        <strain evidence="5">ATCC30299</strain>
    </source>
</reference>
<dbReference type="InterPro" id="IPR020472">
    <property type="entry name" value="WD40_PAC1"/>
</dbReference>
<feature type="repeat" description="WD" evidence="3">
    <location>
        <begin position="550"/>
        <end position="592"/>
    </location>
</feature>
<comment type="caution">
    <text evidence="5">The sequence shown here is derived from an EMBL/GenBank/DDBJ whole genome shotgun (WGS) entry which is preliminary data.</text>
</comment>
<evidence type="ECO:0000259" key="4">
    <source>
        <dbReference type="Pfam" id="PF23774"/>
    </source>
</evidence>
<keyword evidence="1 3" id="KW-0853">WD repeat</keyword>
<dbReference type="PROSITE" id="PS50294">
    <property type="entry name" value="WD_REPEATS_REGION"/>
    <property type="match status" value="2"/>
</dbReference>
<dbReference type="InterPro" id="IPR036322">
    <property type="entry name" value="WD40_repeat_dom_sf"/>
</dbReference>
<dbReference type="PANTHER" id="PTHR46362:SF1">
    <property type="entry name" value="GEM-ASSOCIATED PROTEIN 5"/>
    <property type="match status" value="1"/>
</dbReference>
<evidence type="ECO:0000313" key="6">
    <source>
        <dbReference type="Proteomes" id="UP001162131"/>
    </source>
</evidence>
<proteinExistence type="predicted"/>
<keyword evidence="6" id="KW-1185">Reference proteome</keyword>
<evidence type="ECO:0000256" key="1">
    <source>
        <dbReference type="ARBA" id="ARBA00022574"/>
    </source>
</evidence>
<dbReference type="InterPro" id="IPR052640">
    <property type="entry name" value="Gemin-5"/>
</dbReference>
<name>A0AAU9JHM5_9CILI</name>
<dbReference type="GO" id="GO:0005634">
    <property type="term" value="C:nucleus"/>
    <property type="evidence" value="ECO:0007669"/>
    <property type="project" value="TreeGrafter"/>
</dbReference>
<dbReference type="GO" id="GO:0032797">
    <property type="term" value="C:SMN complex"/>
    <property type="evidence" value="ECO:0007669"/>
    <property type="project" value="TreeGrafter"/>
</dbReference>
<feature type="domain" description="Gem-associated protein 5 TPR" evidence="4">
    <location>
        <begin position="659"/>
        <end position="799"/>
    </location>
</feature>
<dbReference type="PANTHER" id="PTHR46362">
    <property type="entry name" value="GEM-ASSOCIATED PROTEIN 5"/>
    <property type="match status" value="1"/>
</dbReference>
<dbReference type="Proteomes" id="UP001162131">
    <property type="component" value="Unassembled WGS sequence"/>
</dbReference>
<dbReference type="InterPro" id="IPR056421">
    <property type="entry name" value="TPR_GEMI5"/>
</dbReference>
<keyword evidence="2" id="KW-0677">Repeat</keyword>
<dbReference type="Gene3D" id="2.130.10.10">
    <property type="entry name" value="YVTN repeat-like/Quinoprotein amine dehydrogenase"/>
    <property type="match status" value="3"/>
</dbReference>
<dbReference type="PRINTS" id="PR00320">
    <property type="entry name" value="GPROTEINBRPT"/>
</dbReference>
<feature type="repeat" description="WD" evidence="3">
    <location>
        <begin position="508"/>
        <end position="541"/>
    </location>
</feature>
<evidence type="ECO:0000256" key="3">
    <source>
        <dbReference type="PROSITE-ProRule" id="PRU00221"/>
    </source>
</evidence>
<organism evidence="5 6">
    <name type="scientific">Blepharisma stoltei</name>
    <dbReference type="NCBI Taxonomy" id="1481888"/>
    <lineage>
        <taxon>Eukaryota</taxon>
        <taxon>Sar</taxon>
        <taxon>Alveolata</taxon>
        <taxon>Ciliophora</taxon>
        <taxon>Postciliodesmatophora</taxon>
        <taxon>Heterotrichea</taxon>
        <taxon>Heterotrichida</taxon>
        <taxon>Blepharismidae</taxon>
        <taxon>Blepharisma</taxon>
    </lineage>
</organism>
<dbReference type="EMBL" id="CAJZBQ010000033">
    <property type="protein sequence ID" value="CAG9323015.1"/>
    <property type="molecule type" value="Genomic_DNA"/>
</dbReference>
<dbReference type="SMART" id="SM00320">
    <property type="entry name" value="WD40"/>
    <property type="match status" value="8"/>
</dbReference>
<dbReference type="SUPFAM" id="SSF50978">
    <property type="entry name" value="WD40 repeat-like"/>
    <property type="match status" value="2"/>
</dbReference>
<protein>
    <recommendedName>
        <fullName evidence="4">Gem-associated protein 5 TPR domain-containing protein</fullName>
    </recommendedName>
</protein>